<accession>A0A0E0MCJ0</accession>
<dbReference type="Proteomes" id="UP000026962">
    <property type="component" value="Chromosome 11"/>
</dbReference>
<dbReference type="PANTHER" id="PTHR33601">
    <property type="entry name" value="PROTEIN LITTLE ZIPPER 4"/>
    <property type="match status" value="1"/>
</dbReference>
<keyword evidence="3" id="KW-1185">Reference proteome</keyword>
<dbReference type="AlphaFoldDB" id="A0A0E0MCJ0"/>
<reference evidence="2" key="2">
    <citation type="submission" date="2018-05" db="EMBL/GenBank/DDBJ databases">
        <title>OpunRS2 (Oryza punctata Reference Sequence Version 2).</title>
        <authorList>
            <person name="Zhang J."/>
            <person name="Kudrna D."/>
            <person name="Lee S."/>
            <person name="Talag J."/>
            <person name="Welchert J."/>
            <person name="Wing R.A."/>
        </authorList>
    </citation>
    <scope>NUCLEOTIDE SEQUENCE [LARGE SCALE GENOMIC DNA]</scope>
</reference>
<proteinExistence type="predicted"/>
<feature type="region of interest" description="Disordered" evidence="1">
    <location>
        <begin position="89"/>
        <end position="132"/>
    </location>
</feature>
<organism evidence="2">
    <name type="scientific">Oryza punctata</name>
    <name type="common">Red rice</name>
    <dbReference type="NCBI Taxonomy" id="4537"/>
    <lineage>
        <taxon>Eukaryota</taxon>
        <taxon>Viridiplantae</taxon>
        <taxon>Streptophyta</taxon>
        <taxon>Embryophyta</taxon>
        <taxon>Tracheophyta</taxon>
        <taxon>Spermatophyta</taxon>
        <taxon>Magnoliopsida</taxon>
        <taxon>Liliopsida</taxon>
        <taxon>Poales</taxon>
        <taxon>Poaceae</taxon>
        <taxon>BOP clade</taxon>
        <taxon>Oryzoideae</taxon>
        <taxon>Oryzeae</taxon>
        <taxon>Oryzinae</taxon>
        <taxon>Oryza</taxon>
    </lineage>
</organism>
<evidence type="ECO:0000313" key="2">
    <source>
        <dbReference type="EnsemblPlants" id="OPUNC11G03000.1"/>
    </source>
</evidence>
<evidence type="ECO:0000256" key="1">
    <source>
        <dbReference type="SAM" id="MobiDB-lite"/>
    </source>
</evidence>
<dbReference type="EnsemblPlants" id="OPUNC11G03000.1">
    <property type="protein sequence ID" value="OPUNC11G03000.1"/>
    <property type="gene ID" value="OPUNC11G03000"/>
</dbReference>
<dbReference type="Gramene" id="OPUNC11G03000.1">
    <property type="protein sequence ID" value="OPUNC11G03000.1"/>
    <property type="gene ID" value="OPUNC11G03000"/>
</dbReference>
<protein>
    <submittedName>
        <fullName evidence="2">Uncharacterized protein</fullName>
    </submittedName>
</protein>
<name>A0A0E0MCJ0_ORYPU</name>
<feature type="compositionally biased region" description="Low complexity" evidence="1">
    <location>
        <begin position="89"/>
        <end position="122"/>
    </location>
</feature>
<reference evidence="2" key="1">
    <citation type="submission" date="2015-04" db="UniProtKB">
        <authorList>
            <consortium name="EnsemblPlants"/>
        </authorList>
    </citation>
    <scope>IDENTIFICATION</scope>
</reference>
<sequence>MPINTHTPIQTQSPQHKEAKNKFRFKFSLSTLQRLEVERWQKGKKRMDRVTNLYLENLCIMQENERLRKKAQLLDKENKALLAKLKLKNKPSSAAAASPSSQQQQPDAGASAANGVKAGAAAPSSYGGKKPK</sequence>
<dbReference type="PANTHER" id="PTHR33601:SF6">
    <property type="entry name" value="OS12G0151600 PROTEIN"/>
    <property type="match status" value="1"/>
</dbReference>
<dbReference type="STRING" id="4537.A0A0E0MCJ0"/>
<evidence type="ECO:0000313" key="3">
    <source>
        <dbReference type="Proteomes" id="UP000026962"/>
    </source>
</evidence>
<dbReference type="InterPro" id="IPR039312">
    <property type="entry name" value="ZPR"/>
</dbReference>
<dbReference type="HOGENOM" id="CLU_158233_1_0_1"/>
<dbReference type="eggNOG" id="ENOG502R3W0">
    <property type="taxonomic scope" value="Eukaryota"/>
</dbReference>